<evidence type="ECO:0000313" key="3">
    <source>
        <dbReference type="Proteomes" id="UP000198888"/>
    </source>
</evidence>
<name>A0A1H6VWK0_9EURY</name>
<dbReference type="AlphaFoldDB" id="A0A1H6VWK0"/>
<accession>A0A2H4Q4X3</accession>
<gene>
    <name evidence="2" type="ORF">SAMN05444271_1189</name>
</gene>
<dbReference type="EMBL" id="FNYR01000018">
    <property type="protein sequence ID" value="SEJ05000.1"/>
    <property type="molecule type" value="Genomic_DNA"/>
</dbReference>
<organism evidence="2 3">
    <name type="scientific">Halohasta litchfieldiae</name>
    <dbReference type="NCBI Taxonomy" id="1073996"/>
    <lineage>
        <taxon>Archaea</taxon>
        <taxon>Methanobacteriati</taxon>
        <taxon>Methanobacteriota</taxon>
        <taxon>Stenosarchaea group</taxon>
        <taxon>Halobacteria</taxon>
        <taxon>Halobacteriales</taxon>
        <taxon>Haloferacaceae</taxon>
        <taxon>Halohasta</taxon>
    </lineage>
</organism>
<dbReference type="KEGG" id="hae:halTADL_2695"/>
<sequence>MDQYFLNGKTELSPIVVITTLLLIAAFAVGFGYQLLGLML</sequence>
<dbReference type="RefSeq" id="WP_265472932.1">
    <property type="nucleotide sequence ID" value="NZ_CP024845.1"/>
</dbReference>
<dbReference type="Proteomes" id="UP000198888">
    <property type="component" value="Unassembled WGS sequence"/>
</dbReference>
<proteinExistence type="predicted"/>
<reference evidence="2 3" key="1">
    <citation type="submission" date="2016-10" db="EMBL/GenBank/DDBJ databases">
        <authorList>
            <person name="de Groot N.N."/>
        </authorList>
    </citation>
    <scope>NUCLEOTIDE SEQUENCE [LARGE SCALE GENOMIC DNA]</scope>
    <source>
        <strain evidence="2 3">DSM 22187</strain>
    </source>
</reference>
<keyword evidence="1" id="KW-1133">Transmembrane helix</keyword>
<evidence type="ECO:0000313" key="2">
    <source>
        <dbReference type="EMBL" id="SEJ05000.1"/>
    </source>
</evidence>
<protein>
    <submittedName>
        <fullName evidence="2">Uncharacterized protein</fullName>
    </submittedName>
</protein>
<dbReference type="STRING" id="1073996.SAMN05444271_1189"/>
<keyword evidence="1" id="KW-0812">Transmembrane</keyword>
<feature type="transmembrane region" description="Helical" evidence="1">
    <location>
        <begin position="12"/>
        <end position="36"/>
    </location>
</feature>
<accession>A0A1H6VWK0</accession>
<keyword evidence="3" id="KW-1185">Reference proteome</keyword>
<evidence type="ECO:0000256" key="1">
    <source>
        <dbReference type="SAM" id="Phobius"/>
    </source>
</evidence>
<dbReference type="GeneID" id="76389882"/>
<keyword evidence="1" id="KW-0472">Membrane</keyword>